<dbReference type="EMBL" id="GBRH01249084">
    <property type="protein sequence ID" value="JAD48811.1"/>
    <property type="molecule type" value="Transcribed_RNA"/>
</dbReference>
<accession>A0A0A9ACF8</accession>
<organism evidence="1">
    <name type="scientific">Arundo donax</name>
    <name type="common">Giant reed</name>
    <name type="synonym">Donax arundinaceus</name>
    <dbReference type="NCBI Taxonomy" id="35708"/>
    <lineage>
        <taxon>Eukaryota</taxon>
        <taxon>Viridiplantae</taxon>
        <taxon>Streptophyta</taxon>
        <taxon>Embryophyta</taxon>
        <taxon>Tracheophyta</taxon>
        <taxon>Spermatophyta</taxon>
        <taxon>Magnoliopsida</taxon>
        <taxon>Liliopsida</taxon>
        <taxon>Poales</taxon>
        <taxon>Poaceae</taxon>
        <taxon>PACMAD clade</taxon>
        <taxon>Arundinoideae</taxon>
        <taxon>Arundineae</taxon>
        <taxon>Arundo</taxon>
    </lineage>
</organism>
<dbReference type="AlphaFoldDB" id="A0A0A9ACF8"/>
<name>A0A0A9ACF8_ARUDO</name>
<reference evidence="1" key="1">
    <citation type="submission" date="2014-09" db="EMBL/GenBank/DDBJ databases">
        <authorList>
            <person name="Magalhaes I.L.F."/>
            <person name="Oliveira U."/>
            <person name="Santos F.R."/>
            <person name="Vidigal T.H.D.A."/>
            <person name="Brescovit A.D."/>
            <person name="Santos A.J."/>
        </authorList>
    </citation>
    <scope>NUCLEOTIDE SEQUENCE</scope>
    <source>
        <tissue evidence="1">Shoot tissue taken approximately 20 cm above the soil surface</tissue>
    </source>
</reference>
<reference evidence="1" key="2">
    <citation type="journal article" date="2015" name="Data Brief">
        <title>Shoot transcriptome of the giant reed, Arundo donax.</title>
        <authorList>
            <person name="Barrero R.A."/>
            <person name="Guerrero F.D."/>
            <person name="Moolhuijzen P."/>
            <person name="Goolsby J.A."/>
            <person name="Tidwell J."/>
            <person name="Bellgard S.E."/>
            <person name="Bellgard M.I."/>
        </authorList>
    </citation>
    <scope>NUCLEOTIDE SEQUENCE</scope>
    <source>
        <tissue evidence="1">Shoot tissue taken approximately 20 cm above the soil surface</tissue>
    </source>
</reference>
<protein>
    <submittedName>
        <fullName evidence="1">Uncharacterized protein</fullName>
    </submittedName>
</protein>
<proteinExistence type="predicted"/>
<sequence length="43" mass="5133">MLSSSTWRSWRKRIGSCSQHTNFAINRKHWHEVSLPSYLMLSL</sequence>
<evidence type="ECO:0000313" key="1">
    <source>
        <dbReference type="EMBL" id="JAD48811.1"/>
    </source>
</evidence>